<evidence type="ECO:0000256" key="2">
    <source>
        <dbReference type="ARBA" id="ARBA00023274"/>
    </source>
</evidence>
<evidence type="ECO:0000313" key="6">
    <source>
        <dbReference type="EMBL" id="MFD3292846.1"/>
    </source>
</evidence>
<evidence type="ECO:0000256" key="4">
    <source>
        <dbReference type="SAM" id="Coils"/>
    </source>
</evidence>
<comment type="caution">
    <text evidence="6">The sequence shown here is derived from an EMBL/GenBank/DDBJ whole genome shotgun (WGS) entry which is preliminary data.</text>
</comment>
<keyword evidence="1 3" id="KW-0689">Ribosomal protein</keyword>
<evidence type="ECO:0000256" key="5">
    <source>
        <dbReference type="SAM" id="MobiDB-lite"/>
    </source>
</evidence>
<dbReference type="InterPro" id="IPR000307">
    <property type="entry name" value="Ribosomal_bS16"/>
</dbReference>
<dbReference type="Proteomes" id="UP001598112">
    <property type="component" value="Unassembled WGS sequence"/>
</dbReference>
<evidence type="ECO:0000313" key="7">
    <source>
        <dbReference type="Proteomes" id="UP001598112"/>
    </source>
</evidence>
<proteinExistence type="inferred from homology"/>
<dbReference type="Gene3D" id="3.30.1320.10">
    <property type="match status" value="1"/>
</dbReference>
<dbReference type="PANTHER" id="PTHR12919">
    <property type="entry name" value="30S RIBOSOMAL PROTEIN S16"/>
    <property type="match status" value="1"/>
</dbReference>
<organism evidence="6 7">
    <name type="scientific">Aquirufa originis</name>
    <dbReference type="NCBI Taxonomy" id="3096514"/>
    <lineage>
        <taxon>Bacteria</taxon>
        <taxon>Pseudomonadati</taxon>
        <taxon>Bacteroidota</taxon>
        <taxon>Cytophagia</taxon>
        <taxon>Cytophagales</taxon>
        <taxon>Flectobacillaceae</taxon>
        <taxon>Aquirufa</taxon>
    </lineage>
</organism>
<dbReference type="HAMAP" id="MF_00385">
    <property type="entry name" value="Ribosomal_bS16"/>
    <property type="match status" value="1"/>
</dbReference>
<dbReference type="Pfam" id="PF00886">
    <property type="entry name" value="Ribosomal_S16"/>
    <property type="match status" value="1"/>
</dbReference>
<evidence type="ECO:0000256" key="3">
    <source>
        <dbReference type="HAMAP-Rule" id="MF_00385"/>
    </source>
</evidence>
<protein>
    <recommendedName>
        <fullName evidence="3">Small ribosomal subunit protein bS16</fullName>
    </recommendedName>
</protein>
<dbReference type="SUPFAM" id="SSF54565">
    <property type="entry name" value="Ribosomal protein S16"/>
    <property type="match status" value="1"/>
</dbReference>
<dbReference type="EMBL" id="JBBKXY010000001">
    <property type="protein sequence ID" value="MFD3292846.1"/>
    <property type="molecule type" value="Genomic_DNA"/>
</dbReference>
<dbReference type="NCBIfam" id="TIGR00002">
    <property type="entry name" value="S16"/>
    <property type="match status" value="1"/>
</dbReference>
<dbReference type="PANTHER" id="PTHR12919:SF20">
    <property type="entry name" value="SMALL RIBOSOMAL SUBUNIT PROTEIN BS16M"/>
    <property type="match status" value="1"/>
</dbReference>
<gene>
    <name evidence="3" type="primary">rpsP</name>
    <name evidence="6" type="ORF">SKC35_04030</name>
</gene>
<dbReference type="InterPro" id="IPR020592">
    <property type="entry name" value="Ribosomal_bS16_CS"/>
</dbReference>
<dbReference type="GO" id="GO:0005840">
    <property type="term" value="C:ribosome"/>
    <property type="evidence" value="ECO:0007669"/>
    <property type="project" value="UniProtKB-KW"/>
</dbReference>
<dbReference type="InterPro" id="IPR023803">
    <property type="entry name" value="Ribosomal_bS16_dom_sf"/>
</dbReference>
<keyword evidence="2 3" id="KW-0687">Ribonucleoprotein</keyword>
<comment type="similarity">
    <text evidence="3">Belongs to the bacterial ribosomal protein bS16 family.</text>
</comment>
<feature type="region of interest" description="Disordered" evidence="5">
    <location>
        <begin position="189"/>
        <end position="226"/>
    </location>
</feature>
<keyword evidence="4" id="KW-0175">Coiled coil</keyword>
<feature type="compositionally biased region" description="Acidic residues" evidence="5">
    <location>
        <begin position="208"/>
        <end position="220"/>
    </location>
</feature>
<keyword evidence="7" id="KW-1185">Reference proteome</keyword>
<dbReference type="RefSeq" id="WP_377978163.1">
    <property type="nucleotide sequence ID" value="NZ_JBBKXY010000001.1"/>
</dbReference>
<dbReference type="NCBIfam" id="NF011094">
    <property type="entry name" value="PRK14521.1"/>
    <property type="match status" value="1"/>
</dbReference>
<reference evidence="6 7" key="1">
    <citation type="submission" date="2024-03" db="EMBL/GenBank/DDBJ databases">
        <title>Aquirufa genome sequencing.</title>
        <authorList>
            <person name="Pitt A."/>
            <person name="Hahn M.W."/>
        </authorList>
    </citation>
    <scope>NUCLEOTIDE SEQUENCE [LARGE SCALE GENOMIC DNA]</scope>
    <source>
        <strain evidence="6 7">KTFRIE-69F</strain>
    </source>
</reference>
<feature type="compositionally biased region" description="Low complexity" evidence="5">
    <location>
        <begin position="189"/>
        <end position="207"/>
    </location>
</feature>
<accession>A0ABW6D3P6</accession>
<name>A0ABW6D3P6_9BACT</name>
<evidence type="ECO:0000256" key="1">
    <source>
        <dbReference type="ARBA" id="ARBA00022980"/>
    </source>
</evidence>
<feature type="coiled-coil region" evidence="4">
    <location>
        <begin position="132"/>
        <end position="172"/>
    </location>
</feature>
<dbReference type="PROSITE" id="PS00732">
    <property type="entry name" value="RIBOSOMAL_S16"/>
    <property type="match status" value="1"/>
</dbReference>
<sequence length="226" mass="24017">MAVKIRLARRGRKKLAMFDVVVADARAPRDGRFVEKIGTYNPNTNPATVVLNEKQAIQWVLNGAQPTDTVRAILSHKGIMYAKHLQVGVNKGAITQEQADAKFEAWKAEKEVSIQTKATTLQQSKAKSKAARLEAEAKVSSARAENIAAKNKVAEEALVASVVEAINEAEEEATGVEVDEVVAEAPAAVEEAPAAEEVVAEEAPAVEAVEEAPAAEEAAEEAPAAE</sequence>